<sequence length="307" mass="33862">MVFLGASALLNPLVAATINGFNIDERSVPATHLVRAAPAKDSIQAIMEPQWGDLTAGDWLADTDEVLSITMGEETRAYPLRILVWHEVVNDQFGDIPVAITYSALSGSGIAFAPGNNPDGSTRTFGVSGVLYNSCLLMYDHATESLWSQMGMASIAGEANETALELLPVRRMSWAAWKQAFPAGKVLTRETGFAVDYLGDWPYGDYAFDRATIFPFDVNRNEFSTKERVVGYVGEDAQRCWPLAKLQEKGQLYDAIGAQTIKVTYNADTGDVLVQDMTTRENLPVISCFWFAWQAFHADTSVWIPLR</sequence>
<dbReference type="InterPro" id="IPR021516">
    <property type="entry name" value="DUF3179"/>
</dbReference>
<dbReference type="RefSeq" id="WP_221030877.1">
    <property type="nucleotide sequence ID" value="NZ_CP139781.1"/>
</dbReference>
<keyword evidence="2" id="KW-1185">Reference proteome</keyword>
<accession>A0ABZ1CBR7</accession>
<dbReference type="Pfam" id="PF11376">
    <property type="entry name" value="DUF3179"/>
    <property type="match status" value="1"/>
</dbReference>
<reference evidence="1 2" key="2">
    <citation type="submission" date="2023-12" db="EMBL/GenBank/DDBJ databases">
        <title>Description of an unclassified Opitutus bacterium of Verrucomicrobiota.</title>
        <authorList>
            <person name="Zhang D.-F."/>
        </authorList>
    </citation>
    <scope>NUCLEOTIDE SEQUENCE [LARGE SCALE GENOMIC DNA]</scope>
    <source>
        <strain evidence="1 2">WL0086</strain>
    </source>
</reference>
<evidence type="ECO:0000313" key="1">
    <source>
        <dbReference type="EMBL" id="WRQ89001.1"/>
    </source>
</evidence>
<organism evidence="1 2">
    <name type="scientific">Actomonas aquatica</name>
    <dbReference type="NCBI Taxonomy" id="2866162"/>
    <lineage>
        <taxon>Bacteria</taxon>
        <taxon>Pseudomonadati</taxon>
        <taxon>Verrucomicrobiota</taxon>
        <taxon>Opitutia</taxon>
        <taxon>Opitutales</taxon>
        <taxon>Opitutaceae</taxon>
        <taxon>Actomonas</taxon>
    </lineage>
</organism>
<dbReference type="EMBL" id="CP139781">
    <property type="protein sequence ID" value="WRQ89001.1"/>
    <property type="molecule type" value="Genomic_DNA"/>
</dbReference>
<name>A0ABZ1CBR7_9BACT</name>
<gene>
    <name evidence="1" type="ORF">K1X11_006250</name>
</gene>
<reference evidence="1 2" key="1">
    <citation type="submission" date="2021-08" db="EMBL/GenBank/DDBJ databases">
        <authorList>
            <person name="Zhang D."/>
            <person name="Zhang A."/>
            <person name="Wang L."/>
        </authorList>
    </citation>
    <scope>NUCLEOTIDE SEQUENCE [LARGE SCALE GENOMIC DNA]</scope>
    <source>
        <strain evidence="1 2">WL0086</strain>
    </source>
</reference>
<protein>
    <submittedName>
        <fullName evidence="1">DUF3179 domain-containing protein</fullName>
    </submittedName>
</protein>
<evidence type="ECO:0000313" key="2">
    <source>
        <dbReference type="Proteomes" id="UP000738431"/>
    </source>
</evidence>
<dbReference type="Proteomes" id="UP000738431">
    <property type="component" value="Chromosome"/>
</dbReference>
<proteinExistence type="predicted"/>